<sequence length="17" mass="2041">MLQGIRGLRLESLDKRR</sequence>
<proteinExistence type="predicted"/>
<accession>A0AAN8T9B7</accession>
<comment type="caution">
    <text evidence="1">The sequence shown here is derived from an EMBL/GenBank/DDBJ whole genome shotgun (WGS) entry which is preliminary data.</text>
</comment>
<evidence type="ECO:0000313" key="2">
    <source>
        <dbReference type="Proteomes" id="UP001371456"/>
    </source>
</evidence>
<dbReference type="EMBL" id="JBANQN010000007">
    <property type="protein sequence ID" value="KAK6783875.1"/>
    <property type="molecule type" value="Genomic_DNA"/>
</dbReference>
<dbReference type="Proteomes" id="UP001371456">
    <property type="component" value="Unassembled WGS sequence"/>
</dbReference>
<name>A0AAN8T9B7_SOLBU</name>
<protein>
    <submittedName>
        <fullName evidence="1">Uncharacterized protein</fullName>
    </submittedName>
</protein>
<gene>
    <name evidence="1" type="ORF">RDI58_017329</name>
</gene>
<organism evidence="1 2">
    <name type="scientific">Solanum bulbocastanum</name>
    <name type="common">Wild potato</name>
    <dbReference type="NCBI Taxonomy" id="147425"/>
    <lineage>
        <taxon>Eukaryota</taxon>
        <taxon>Viridiplantae</taxon>
        <taxon>Streptophyta</taxon>
        <taxon>Embryophyta</taxon>
        <taxon>Tracheophyta</taxon>
        <taxon>Spermatophyta</taxon>
        <taxon>Magnoliopsida</taxon>
        <taxon>eudicotyledons</taxon>
        <taxon>Gunneridae</taxon>
        <taxon>Pentapetalae</taxon>
        <taxon>asterids</taxon>
        <taxon>lamiids</taxon>
        <taxon>Solanales</taxon>
        <taxon>Solanaceae</taxon>
        <taxon>Solanoideae</taxon>
        <taxon>Solaneae</taxon>
        <taxon>Solanum</taxon>
    </lineage>
</organism>
<reference evidence="1 2" key="1">
    <citation type="submission" date="2024-02" db="EMBL/GenBank/DDBJ databases">
        <title>de novo genome assembly of Solanum bulbocastanum strain 11H21.</title>
        <authorList>
            <person name="Hosaka A.J."/>
        </authorList>
    </citation>
    <scope>NUCLEOTIDE SEQUENCE [LARGE SCALE GENOMIC DNA]</scope>
    <source>
        <tissue evidence="1">Young leaves</tissue>
    </source>
</reference>
<keyword evidence="2" id="KW-1185">Reference proteome</keyword>
<evidence type="ECO:0000313" key="1">
    <source>
        <dbReference type="EMBL" id="KAK6783875.1"/>
    </source>
</evidence>
<dbReference type="AlphaFoldDB" id="A0AAN8T9B7"/>